<dbReference type="Gene3D" id="3.30.450.150">
    <property type="entry name" value="Haem-degrading domain"/>
    <property type="match status" value="1"/>
</dbReference>
<dbReference type="OrthoDB" id="9815788at2"/>
<sequence>MDRISQEHAQSLIVRAIGIALADYGGRPICISVCDADGFLIAFARADGAPVRGIEIAQGKAYSAARMGVSTTEFLARIHRENIAPGYFCDPRLTALPGGAVIRSNGRPIGAIGISGLTSNEDQAIADLLADG</sequence>
<dbReference type="Proteomes" id="UP000186308">
    <property type="component" value="Unassembled WGS sequence"/>
</dbReference>
<comment type="caution">
    <text evidence="1">The sequence shown here is derived from an EMBL/GenBank/DDBJ whole genome shotgun (WGS) entry which is preliminary data.</text>
</comment>
<dbReference type="AlphaFoldDB" id="A0A8G2CKJ6"/>
<dbReference type="SUPFAM" id="SSF143744">
    <property type="entry name" value="GlcG-like"/>
    <property type="match status" value="1"/>
</dbReference>
<evidence type="ECO:0000313" key="2">
    <source>
        <dbReference type="Proteomes" id="UP000186308"/>
    </source>
</evidence>
<organism evidence="1 2">
    <name type="scientific">Acidiphilium rubrum</name>
    <dbReference type="NCBI Taxonomy" id="526"/>
    <lineage>
        <taxon>Bacteria</taxon>
        <taxon>Pseudomonadati</taxon>
        <taxon>Pseudomonadota</taxon>
        <taxon>Alphaproteobacteria</taxon>
        <taxon>Acetobacterales</taxon>
        <taxon>Acidocellaceae</taxon>
        <taxon>Acidiphilium</taxon>
    </lineage>
</organism>
<evidence type="ECO:0000313" key="1">
    <source>
        <dbReference type="EMBL" id="SIQ78081.1"/>
    </source>
</evidence>
<dbReference type="EMBL" id="FTNE01000009">
    <property type="protein sequence ID" value="SIQ78081.1"/>
    <property type="molecule type" value="Genomic_DNA"/>
</dbReference>
<gene>
    <name evidence="1" type="ORF">SAMN05421828_10974</name>
</gene>
<accession>A0A8G2CKJ6</accession>
<keyword evidence="2" id="KW-1185">Reference proteome</keyword>
<dbReference type="InterPro" id="IPR038084">
    <property type="entry name" value="PduO/GlcC-like_sf"/>
</dbReference>
<proteinExistence type="predicted"/>
<dbReference type="InterPro" id="IPR052517">
    <property type="entry name" value="GlcG_carb_metab_protein"/>
</dbReference>
<dbReference type="PANTHER" id="PTHR34309">
    <property type="entry name" value="SLR1406 PROTEIN"/>
    <property type="match status" value="1"/>
</dbReference>
<dbReference type="InterPro" id="IPR005624">
    <property type="entry name" value="PduO/GlcC-like"/>
</dbReference>
<name>A0A8G2CKJ6_ACIRU</name>
<reference evidence="1 2" key="1">
    <citation type="submission" date="2017-01" db="EMBL/GenBank/DDBJ databases">
        <authorList>
            <person name="Varghese N."/>
            <person name="Submissions S."/>
        </authorList>
    </citation>
    <scope>NUCLEOTIDE SEQUENCE [LARGE SCALE GENOMIC DNA]</scope>
    <source>
        <strain evidence="1 2">ATCC 35905</strain>
    </source>
</reference>
<dbReference type="Pfam" id="PF03928">
    <property type="entry name" value="HbpS-like"/>
    <property type="match status" value="1"/>
</dbReference>
<dbReference type="RefSeq" id="WP_029311089.1">
    <property type="nucleotide sequence ID" value="NZ_FTNE01000009.1"/>
</dbReference>
<dbReference type="PANTHER" id="PTHR34309:SF10">
    <property type="entry name" value="SLR1406 PROTEIN"/>
    <property type="match status" value="1"/>
</dbReference>
<protein>
    <submittedName>
        <fullName evidence="1">Uncharacterized conserved protein GlcG, DUF336 family</fullName>
    </submittedName>
</protein>